<gene>
    <name evidence="17" type="ORF">BN980_GECA20s01044g</name>
</gene>
<evidence type="ECO:0000313" key="17">
    <source>
        <dbReference type="EMBL" id="CDO57315.1"/>
    </source>
</evidence>
<comment type="similarity">
    <text evidence="4">Belongs to the complex I NDUFS5 subunit family.</text>
</comment>
<dbReference type="GO" id="GO:0005758">
    <property type="term" value="C:mitochondrial intermembrane space"/>
    <property type="evidence" value="ECO:0007669"/>
    <property type="project" value="UniProtKB-SubCell"/>
</dbReference>
<dbReference type="GO" id="GO:0032981">
    <property type="term" value="P:mitochondrial respiratory chain complex I assembly"/>
    <property type="evidence" value="ECO:0007669"/>
    <property type="project" value="TreeGrafter"/>
</dbReference>
<evidence type="ECO:0000256" key="2">
    <source>
        <dbReference type="ARBA" id="ARBA00004569"/>
    </source>
</evidence>
<keyword evidence="10" id="KW-0249">Electron transport</keyword>
<evidence type="ECO:0000256" key="11">
    <source>
        <dbReference type="ARBA" id="ARBA00023128"/>
    </source>
</evidence>
<evidence type="ECO:0000256" key="3">
    <source>
        <dbReference type="ARBA" id="ARBA00004637"/>
    </source>
</evidence>
<accession>A0A0J9XJX7</accession>
<evidence type="ECO:0000256" key="5">
    <source>
        <dbReference type="ARBA" id="ARBA00011261"/>
    </source>
</evidence>
<feature type="disulfide bond" evidence="16">
    <location>
        <begin position="14"/>
        <end position="46"/>
    </location>
</feature>
<dbReference type="CDD" id="cd24141">
    <property type="entry name" value="NDUFS5-like"/>
    <property type="match status" value="1"/>
</dbReference>
<name>A0A0J9XJX7_GEOCN</name>
<dbReference type="InterPro" id="IPR019342">
    <property type="entry name" value="NADH_UbQ_OxRdtase_FeS-su5"/>
</dbReference>
<evidence type="ECO:0000256" key="1">
    <source>
        <dbReference type="ARBA" id="ARBA00003195"/>
    </source>
</evidence>
<dbReference type="PROSITE" id="PS51808">
    <property type="entry name" value="CHCH"/>
    <property type="match status" value="1"/>
</dbReference>
<evidence type="ECO:0000256" key="9">
    <source>
        <dbReference type="ARBA" id="ARBA00022792"/>
    </source>
</evidence>
<feature type="disulfide bond" evidence="16">
    <location>
        <begin position="24"/>
        <end position="36"/>
    </location>
</feature>
<dbReference type="GO" id="GO:0005743">
    <property type="term" value="C:mitochondrial inner membrane"/>
    <property type="evidence" value="ECO:0007669"/>
    <property type="project" value="UniProtKB-SubCell"/>
</dbReference>
<dbReference type="STRING" id="1173061.A0A0J9XJX7"/>
<keyword evidence="18" id="KW-1185">Reference proteome</keyword>
<evidence type="ECO:0000256" key="4">
    <source>
        <dbReference type="ARBA" id="ARBA00007372"/>
    </source>
</evidence>
<keyword evidence="9" id="KW-0999">Mitochondrion inner membrane</keyword>
<dbReference type="PANTHER" id="PTHR15224">
    <property type="entry name" value="NADH DEHYDROGENASE [UBIQUINONE] IRON-SULFUR PROTEIN 5"/>
    <property type="match status" value="1"/>
</dbReference>
<sequence>MVSAVGLTGGTSRCFSEWQSFMECYSSKSTTDPTQCAAKSADYYECLHHKKEIARATLVANEMLKRKDEEGKLLDVVKKQFAVESLGLVKD</sequence>
<evidence type="ECO:0000256" key="15">
    <source>
        <dbReference type="ARBA" id="ARBA00032739"/>
    </source>
</evidence>
<evidence type="ECO:0000256" key="7">
    <source>
        <dbReference type="ARBA" id="ARBA00022448"/>
    </source>
</evidence>
<organism evidence="17 18">
    <name type="scientific">Geotrichum candidum</name>
    <name type="common">Oospora lactis</name>
    <name type="synonym">Dipodascus geotrichum</name>
    <dbReference type="NCBI Taxonomy" id="1173061"/>
    <lineage>
        <taxon>Eukaryota</taxon>
        <taxon>Fungi</taxon>
        <taxon>Dikarya</taxon>
        <taxon>Ascomycota</taxon>
        <taxon>Saccharomycotina</taxon>
        <taxon>Dipodascomycetes</taxon>
        <taxon>Dipodascales</taxon>
        <taxon>Dipodascaceae</taxon>
        <taxon>Geotrichum</taxon>
    </lineage>
</organism>
<protein>
    <recommendedName>
        <fullName evidence="6">NADH dehydrogenase [ubiquinone] iron-sulfur protein 5</fullName>
    </recommendedName>
    <alternativeName>
        <fullName evidence="14">Complex I-15 kDa</fullName>
    </alternativeName>
    <alternativeName>
        <fullName evidence="15">NADH-ubiquinone oxidoreductase 15 kDa subunit</fullName>
    </alternativeName>
</protein>
<keyword evidence="11" id="KW-0496">Mitochondrion</keyword>
<evidence type="ECO:0000256" key="16">
    <source>
        <dbReference type="PIRSR" id="PIRSR619342-50"/>
    </source>
</evidence>
<evidence type="ECO:0000256" key="10">
    <source>
        <dbReference type="ARBA" id="ARBA00022982"/>
    </source>
</evidence>
<comment type="function">
    <text evidence="1">Accessory subunit of the mitochondrial membrane respiratory chain NADH dehydrogenase (Complex I), that is believed not to be involved in catalysis. Complex I functions in the transfer of electrons from NADH to the respiratory chain. The immediate electron acceptor for the enzyme is believed to be ubiquinone.</text>
</comment>
<dbReference type="AlphaFoldDB" id="A0A0J9XJX7"/>
<keyword evidence="8" id="KW-0679">Respiratory chain</keyword>
<evidence type="ECO:0000256" key="12">
    <source>
        <dbReference type="ARBA" id="ARBA00023136"/>
    </source>
</evidence>
<comment type="caution">
    <text evidence="17">The sequence shown here is derived from an EMBL/GenBank/DDBJ whole genome shotgun (WGS) entry which is preliminary data.</text>
</comment>
<evidence type="ECO:0000256" key="14">
    <source>
        <dbReference type="ARBA" id="ARBA00031222"/>
    </source>
</evidence>
<keyword evidence="7" id="KW-0813">Transport</keyword>
<dbReference type="OrthoDB" id="9992197at2759"/>
<comment type="subunit">
    <text evidence="5">Mammalian complex I is composed of 45 different subunits. This is a component of the iron-sulfur (IP) fragment of the enzyme.</text>
</comment>
<evidence type="ECO:0000256" key="13">
    <source>
        <dbReference type="ARBA" id="ARBA00023157"/>
    </source>
</evidence>
<proteinExistence type="inferred from homology"/>
<dbReference type="PANTHER" id="PTHR15224:SF1">
    <property type="entry name" value="NADH DEHYDROGENASE [UBIQUINONE] IRON-SULFUR PROTEIN 5"/>
    <property type="match status" value="1"/>
</dbReference>
<evidence type="ECO:0000313" key="18">
    <source>
        <dbReference type="Proteomes" id="UP000242525"/>
    </source>
</evidence>
<reference evidence="17" key="1">
    <citation type="submission" date="2014-03" db="EMBL/GenBank/DDBJ databases">
        <authorList>
            <person name="Casaregola S."/>
        </authorList>
    </citation>
    <scope>NUCLEOTIDE SEQUENCE [LARGE SCALE GENOMIC DNA]</scope>
    <source>
        <strain evidence="17">CLIB 918</strain>
    </source>
</reference>
<evidence type="ECO:0000256" key="6">
    <source>
        <dbReference type="ARBA" id="ARBA00013482"/>
    </source>
</evidence>
<dbReference type="EMBL" id="CCBN010000020">
    <property type="protein sequence ID" value="CDO57315.1"/>
    <property type="molecule type" value="Genomic_DNA"/>
</dbReference>
<evidence type="ECO:0000256" key="8">
    <source>
        <dbReference type="ARBA" id="ARBA00022660"/>
    </source>
</evidence>
<dbReference type="Proteomes" id="UP000242525">
    <property type="component" value="Unassembled WGS sequence"/>
</dbReference>
<comment type="subcellular location">
    <subcellularLocation>
        <location evidence="3">Mitochondrion inner membrane</location>
        <topology evidence="3">Peripheral membrane protein</topology>
    </subcellularLocation>
    <subcellularLocation>
        <location evidence="2">Mitochondrion intermembrane space</location>
    </subcellularLocation>
</comment>
<keyword evidence="13 16" id="KW-1015">Disulfide bond</keyword>
<keyword evidence="12" id="KW-0472">Membrane</keyword>